<dbReference type="PANTHER" id="PTHR12338:SF5">
    <property type="entry name" value="ANTIGEN 43-RELATED"/>
    <property type="match status" value="1"/>
</dbReference>
<comment type="caution">
    <text evidence="2">The sequence shown here is derived from an EMBL/GenBank/DDBJ whole genome shotgun (WGS) entry which is preliminary data.</text>
</comment>
<reference evidence="2 3" key="1">
    <citation type="submission" date="2017-01" db="EMBL/GenBank/DDBJ databases">
        <title>Novel large sulfur bacteria in the metagenomes of groundwater-fed chemosynthetic microbial mats in the Lake Huron basin.</title>
        <authorList>
            <person name="Sharrar A.M."/>
            <person name="Flood B.E."/>
            <person name="Bailey J.V."/>
            <person name="Jones D.S."/>
            <person name="Biddanda B."/>
            <person name="Ruberg S.A."/>
            <person name="Marcus D.N."/>
            <person name="Dick G.J."/>
        </authorList>
    </citation>
    <scope>NUCLEOTIDE SEQUENCE [LARGE SCALE GENOMIC DNA]</scope>
    <source>
        <strain evidence="2">A7</strain>
    </source>
</reference>
<dbReference type="Pfam" id="PF13018">
    <property type="entry name" value="ESPR"/>
    <property type="match status" value="1"/>
</dbReference>
<dbReference type="InterPro" id="IPR011050">
    <property type="entry name" value="Pectin_lyase_fold/virulence"/>
</dbReference>
<dbReference type="NCBIfam" id="TIGR01901">
    <property type="entry name" value="adhes_NPXG"/>
    <property type="match status" value="1"/>
</dbReference>
<dbReference type="Proteomes" id="UP000192505">
    <property type="component" value="Unassembled WGS sequence"/>
</dbReference>
<dbReference type="InterPro" id="IPR021026">
    <property type="entry name" value="Filamn_hemagglutn_DUF3739"/>
</dbReference>
<dbReference type="Pfam" id="PF05860">
    <property type="entry name" value="TPS"/>
    <property type="match status" value="1"/>
</dbReference>
<feature type="domain" description="Filamentous haemagglutinin FhaB/tRNA nuclease CdiA-like TPS" evidence="1">
    <location>
        <begin position="66"/>
        <end position="192"/>
    </location>
</feature>
<sequence>MNRQRYRLVFNTRLGALVAVAESARGRGKAASGASRAGALLASVLLAAVPALAQKLPTASKGETLPSGVKLPPFVSHGLAGYQTSGKQAFVNQVGNKAILNWRDFNIAPGHGVEFRQVDGLATGNLVPGASFTTLNRIWDEIPSVIYGSISQGAGQKGNIILVNSNGIAFMGGSQVNLNSFTASSLNIADKYITDRLLGDITQPQFQNDLDGNEARGFVKVFEGASITAASQGRVMLIAPTVINRGTIEAPDGQIILAAGTKAYLRSDDLTNNLNLRGLLVEVDKSSVLDNFNTSAAVLNGKLDDQVVNLQAVADDKLGHASNFGTLAAAHGNVTMVGYAVNQRGIARATSSVVANGSVYLTAKDDYVVPSDTSKAPASSRGGQVILGAGSLTEVLPDVADATTTVDGETGTGPAAPSEIRVFGEQVYLAAGSTIKAPSGEVSLTAAENPSLVLGNGQVTPSDALTLASSPARVHVAAGALIDVAGLRNVQVSAGRNTLEVELRGDELKDSPLNQTGALRGEKAWVDIEQALANSDAGLDTLIARDSLEAYQQRLERGIAERSTRGGSVILDSQGSVIVENGATIDLSGGSVDYQRAAVKTTVLGSQGEAVDLADAVATTKYDDIVSRFVIDYGRWNKKEVIELPNARRLVRAYTEGKDAGTLRVFSPGAAYLQPNIVGSTVSGRRQLVSGVAPRGAQFIVGKGGSAPGEAADNALNQKVVIDRFAVNLPGDFGMGSDLPEQLKDALSISADLLAEDRVAELALLTRQAAEVRSSLRAPQGGAVSLTASDISVQADIVAAGGKIGLAARNSINEDSLLTVADGVKLSVAGTWVNHLPGIAAAATAPQQLDGGSISLSASSSVEAGDYVGEGRITLAEDVMINASGGAMMDVDGILHEGKGGSIGISALRLEGLEKAQLTAYGFSEGGELSLSTRQITIGGALPALPVAGELHLAPAFFTQGGFAQYDLLALEQLDLADGATVRPVVAYSNLNSDFFTKASGASMADVSTPVVRDLLQREATSVSLSAIEQATDTGTLRIGDGARIEVDSGGTINLQARKVLDIEGALVARGGNIEATLVAQIPNAYSSAIPQGNLWLGQSAVLDASGTAQTYQDALGQTQGEVLAGGVVSLRADTGAMVAVPGSRIDVSGAAPVWLDERNELGGIGRRVASDAGKVNLAFEDLRFDGTLQAAPGSSAQRGGTLAMSTAREIARLDNQKGFDTTPLAIVLHNTIDLQTASLVPTLAPGGAGGTAANIATDPLEAAGFERMRFNSQDGIVLAEGLDLGNGATDLRELQLDASRIETRGNARLSADAVRLGNYYAGNRVGTAGNSVSNGGVLTAQARLLELAGDLRLQGMKRSALTGSELVQLSGVTHQTLSATGNPTGTFRHSAAIETTGSLTLRGGVVAPGGFAQVQVKAGHDVRIESSGATPIVPISALGSLSIEAQNITQAGYLAAPLGQISLDAKGDLILAAGSVTTVAGASGQTYLLGQVLNGVDWLVNIKPDDQVNGQAKLASLPGKEIRLSGDHSLMVEAATREQAAARLDLSGGSDLTAYEFTVGPGGTYDILEPFIKDAGGEFKLVDGKKVPTNVYAVLPGYQSGFAPDDAQESTGLAVGEAIFLNGVKGLADGTYTLLPAHYALLPGALAVRLGSNADLSPGQSATRQDGIQVVAGYLTDTRNSAPRAGDWQAVEVFTRAQVRARSEITLSNASDFFANTSSVPQDAGLLSLQTKLGHIVLDGAVQSAAAAGGKGLAVDISAPELIVTSGNSTNIDSGDTVLSVERLNAMNASSLLLGATRTRDGNQMTLDVGADNLTLDNDAQHVLKAAEVMLAANKTLTIGSGSVIDAQGADGDAGSYSIVGNGAFVRAASSTATFTRTGRTEKSNDGALRGAADSLVQAAKSIILDATEDNVVAIRDNGYAGQISFKADGKAVAGQLGIGAARIGLGEPAVTPNGIVLGQDELDAFQGLDSLSLTSYSTFDLYGDVSVGGLDGLGRPLTRNLILQGAGLAGMDNAGRTADLRAQNLTLSNTAGEKFEQDTGQTLGNGTLNVLADTLTLGNGSKEVAGFGNVLITAGELIAAGTGDTKIKGETSIATARLGGQTGAKQTLNAAATTDKVTVMRLEPVQPLVASTSVGASWTVNASEIAFDTRASLASGKLIVNATIGDITLGAHADIDVAGQDVAFFDLTRGTWGGEVTLNSSKGKINTAVGSRINVSGGAGADGGTLTASAVNGSVNLENATLLGTTKADQEGKLGEGARVRIDAVSLGNFSVLNAALNAAGTTETLNFSGERTVRARTGALSVGVGDQMQAEAITLTADTGALTVAGTVSASGAEGGQVGLYGKSVVLTGTGRIEAKAMAVGGSGGRVEIGAATAAEESNDITRGIDLQSRSVPGSDSGIDVSGGMGGVGGEVHLRAQRQGNEVAVKQLASAITGAREVVLEAVKVYNNRSTLNATGASADAVDVEGVSIGKLSLADINSDNTKFANADRNGDTVAGISENFNKIRADLGQVTNDNFHIVTGVEVRSSGDMKLGDGTAAKNWNLKDSAAGGEAGVLTLRAGGNLNIKSNLSDGFVEATVAVPAGNPATSQLLPNTTRGGRSWAYNLVAGADATSANVMNTAANTADLSVDADRLVRTGTGDIRMAAGNNITLADKSTVYTAGVASGALGSSLTDRFQRAFFTTGGGDVSMTAGNHVKGTASSQLYSDWLFRQGRLTEDGGAYATTSQGQLAWWVRFDQFAQGVGALGGGDVSISAGGNVSNLSASAPTQGRMTSSTLDVDQLIRTGGGDVTVLAGGDILSGQYFADKGDVRLVAGGAVVSDQTVNQKPVYTLLALGDGQAYVRAQDEVNVGAILNPQLLVQSYGSDRTANIGAADLQLQRASSFSTYGEASAARLASLVGPTTLHENLTDVLDAYATLLKSAEYGKGYSTLLNYLPGSLFMTAFSDDVVVKGAPTLLPSAQGQMELLAQGNVAIDKLITISDNDPAQIATVLRPTADATLVLAPSAKTLHATVPVHSGDTTTAKIYAVAGDVLGGSSTTYQLDLAKAVEVRAGGDVANLSARIQHANASDASLVEAGRDVYFSPGAQRTENAGIRLSGLGSLEVSAGRDVNLGTSGGLVSRGDLDNNNLPQGGADIRVFAGVNKNGFDAPDTLARLADRVASGNLSDTDLWLARWLTGNSDLAAAEVVAAVAVVQSLDPVTQREKLRDMLFTALSQTGRDANLADSAYAGNFDRGYAALELVFPGISNQDANGQFTKYEGSVNLFASRIKTERGGDIDILVPGGGLIVGLANTSDDLTNVNGAGSLGALGVVTAAAGDVRAFTREDMLVNQSRILTVGGGDILLWSSEGDIDAGKGKKTAATVPPPIIRIDAQGNVVLELQGAASGSGIGALSTGGVAAGDVDLIAPKGTVNAGDAGIRAGNLNIAAQIVLGADNISVSGTSAGTPVADTSAVTAASSGATSGGDDTGKVVAALNAAAADSAKAAQELAAALKPSVVRVEVLGYGE</sequence>
<dbReference type="PANTHER" id="PTHR12338">
    <property type="entry name" value="AUTOTRANSPORTER"/>
    <property type="match status" value="1"/>
</dbReference>
<evidence type="ECO:0000313" key="3">
    <source>
        <dbReference type="Proteomes" id="UP000192505"/>
    </source>
</evidence>
<dbReference type="InterPro" id="IPR050909">
    <property type="entry name" value="Bact_Autotransporter_VF"/>
</dbReference>
<dbReference type="InterPro" id="IPR012334">
    <property type="entry name" value="Pectin_lyas_fold"/>
</dbReference>
<dbReference type="InterPro" id="IPR024973">
    <property type="entry name" value="ESPR"/>
</dbReference>
<accession>A0A1W9KQV9</accession>
<dbReference type="Gene3D" id="2.160.20.10">
    <property type="entry name" value="Single-stranded right-handed beta-helix, Pectin lyase-like"/>
    <property type="match status" value="2"/>
</dbReference>
<evidence type="ECO:0000259" key="1">
    <source>
        <dbReference type="SMART" id="SM00912"/>
    </source>
</evidence>
<dbReference type="Pfam" id="PF12545">
    <property type="entry name" value="DUF3739"/>
    <property type="match status" value="1"/>
</dbReference>
<dbReference type="EMBL" id="MTEI01000014">
    <property type="protein sequence ID" value="OQW86643.1"/>
    <property type="molecule type" value="Genomic_DNA"/>
</dbReference>
<organism evidence="2 3">
    <name type="scientific">Rhodoferax ferrireducens</name>
    <dbReference type="NCBI Taxonomy" id="192843"/>
    <lineage>
        <taxon>Bacteria</taxon>
        <taxon>Pseudomonadati</taxon>
        <taxon>Pseudomonadota</taxon>
        <taxon>Betaproteobacteria</taxon>
        <taxon>Burkholderiales</taxon>
        <taxon>Comamonadaceae</taxon>
        <taxon>Rhodoferax</taxon>
    </lineage>
</organism>
<dbReference type="InterPro" id="IPR008638">
    <property type="entry name" value="FhaB/CdiA-like_TPS"/>
</dbReference>
<gene>
    <name evidence="2" type="ORF">BWK72_16280</name>
</gene>
<name>A0A1W9KQV9_9BURK</name>
<protein>
    <submittedName>
        <fullName evidence="2">Filamentous hemagglutinin</fullName>
    </submittedName>
</protein>
<dbReference type="SMART" id="SM00912">
    <property type="entry name" value="Haemagg_act"/>
    <property type="match status" value="1"/>
</dbReference>
<proteinExistence type="predicted"/>
<dbReference type="SUPFAM" id="SSF51126">
    <property type="entry name" value="Pectin lyase-like"/>
    <property type="match status" value="1"/>
</dbReference>
<evidence type="ECO:0000313" key="2">
    <source>
        <dbReference type="EMBL" id="OQW86643.1"/>
    </source>
</evidence>